<evidence type="ECO:0000259" key="2">
    <source>
        <dbReference type="Pfam" id="PF12146"/>
    </source>
</evidence>
<dbReference type="Gene3D" id="3.40.50.1820">
    <property type="entry name" value="alpha/beta hydrolase"/>
    <property type="match status" value="1"/>
</dbReference>
<dbReference type="PANTHER" id="PTHR43265">
    <property type="entry name" value="ESTERASE ESTD"/>
    <property type="match status" value="1"/>
</dbReference>
<dbReference type="GO" id="GO:0052689">
    <property type="term" value="F:carboxylic ester hydrolase activity"/>
    <property type="evidence" value="ECO:0007669"/>
    <property type="project" value="TreeGrafter"/>
</dbReference>
<feature type="domain" description="Serine aminopeptidase S33" evidence="2">
    <location>
        <begin position="78"/>
        <end position="168"/>
    </location>
</feature>
<dbReference type="HOGENOM" id="CLU_033707_1_0_10"/>
<dbReference type="eggNOG" id="COG1073">
    <property type="taxonomic scope" value="Bacteria"/>
</dbReference>
<evidence type="ECO:0000313" key="3">
    <source>
        <dbReference type="EMBL" id="CCG53848.1"/>
    </source>
</evidence>
<keyword evidence="1" id="KW-0732">Signal</keyword>
<dbReference type="InterPro" id="IPR053145">
    <property type="entry name" value="AB_hydrolase_Est10"/>
</dbReference>
<protein>
    <submittedName>
        <fullName evidence="3">Peptidase S33 family protein</fullName>
    </submittedName>
</protein>
<dbReference type="SUPFAM" id="SSF53474">
    <property type="entry name" value="alpha/beta-Hydrolases"/>
    <property type="match status" value="1"/>
</dbReference>
<dbReference type="RefSeq" id="WP_014388967.1">
    <property type="nucleotide sequence ID" value="NC_017025.1"/>
</dbReference>
<reference evidence="4" key="2">
    <citation type="submission" date="2012-03" db="EMBL/GenBank/DDBJ databases">
        <title>Complete genome sequence of Flavobacterium indicum GPTSA100-9T, isolated from warm spring water.</title>
        <authorList>
            <person name="Barbier P."/>
            <person name="Houel A."/>
            <person name="Loux V."/>
            <person name="Poulain J."/>
            <person name="Bernardet J.-F."/>
            <person name="Touchon M."/>
            <person name="Duchaud E."/>
        </authorList>
    </citation>
    <scope>NUCLEOTIDE SEQUENCE [LARGE SCALE GENOMIC DNA]</scope>
    <source>
        <strain evidence="4">DSM 17447 / CIP 109464 / GPTSA100-9</strain>
    </source>
</reference>
<dbReference type="Proteomes" id="UP000007599">
    <property type="component" value="Chromosome I"/>
</dbReference>
<accession>H8XUS0</accession>
<dbReference type="Pfam" id="PF12146">
    <property type="entry name" value="Hydrolase_4"/>
    <property type="match status" value="1"/>
</dbReference>
<dbReference type="STRING" id="1094466.KQS_09575"/>
<dbReference type="PANTHER" id="PTHR43265:SF1">
    <property type="entry name" value="ESTERASE ESTD"/>
    <property type="match status" value="1"/>
</dbReference>
<evidence type="ECO:0000313" key="4">
    <source>
        <dbReference type="Proteomes" id="UP000007599"/>
    </source>
</evidence>
<dbReference type="KEGG" id="fin:KQS_09575"/>
<dbReference type="EMBL" id="HE774682">
    <property type="protein sequence ID" value="CCG53848.1"/>
    <property type="molecule type" value="Genomic_DNA"/>
</dbReference>
<proteinExistence type="predicted"/>
<evidence type="ECO:0000256" key="1">
    <source>
        <dbReference type="SAM" id="SignalP"/>
    </source>
</evidence>
<dbReference type="OrthoDB" id="9809549at2"/>
<name>H8XUS0_FLAIG</name>
<reference evidence="3 4" key="1">
    <citation type="journal article" date="2012" name="J. Bacteriol.">
        <title>Complete Genome Sequence of Flavobacterium indicum GPSTA100-9T, Isolated from Warm Spring Water.</title>
        <authorList>
            <person name="Barbier P."/>
            <person name="Houel A."/>
            <person name="Loux V."/>
            <person name="Poulain J."/>
            <person name="Bernardet J.F."/>
            <person name="Touchon M."/>
            <person name="Duchaud E."/>
        </authorList>
    </citation>
    <scope>NUCLEOTIDE SEQUENCE [LARGE SCALE GENOMIC DNA]</scope>
    <source>
        <strain evidence="4">DSM 17447 / CIP 109464 / GPTSA100-9</strain>
    </source>
</reference>
<dbReference type="InterPro" id="IPR022742">
    <property type="entry name" value="Hydrolase_4"/>
</dbReference>
<keyword evidence="4" id="KW-1185">Reference proteome</keyword>
<gene>
    <name evidence="3" type="ordered locus">KQS_09575</name>
</gene>
<dbReference type="AlphaFoldDB" id="H8XUS0"/>
<organism evidence="3 4">
    <name type="scientific">Flavobacterium indicum (strain DSM 17447 / CIP 109464 / GPTSA100-9)</name>
    <dbReference type="NCBI Taxonomy" id="1094466"/>
    <lineage>
        <taxon>Bacteria</taxon>
        <taxon>Pseudomonadati</taxon>
        <taxon>Bacteroidota</taxon>
        <taxon>Flavobacteriia</taxon>
        <taxon>Flavobacteriales</taxon>
        <taxon>Flavobacteriaceae</taxon>
        <taxon>Flavobacterium</taxon>
    </lineage>
</organism>
<feature type="chain" id="PRO_5003617043" evidence="1">
    <location>
        <begin position="21"/>
        <end position="314"/>
    </location>
</feature>
<dbReference type="PATRIC" id="fig|1094466.5.peg.1882"/>
<dbReference type="InterPro" id="IPR029058">
    <property type="entry name" value="AB_hydrolase_fold"/>
</dbReference>
<feature type="signal peptide" evidence="1">
    <location>
        <begin position="1"/>
        <end position="20"/>
    </location>
</feature>
<sequence length="314" mass="34678">MKAKIIFAITFLLTLTHVLGQTSTSFTETETELKTATGTLYGTLTLPKKFKKGPVALLIAGSGPTDRNGNNVAMENNSLKNLAHDLANKGIASLRYDKRGIAASKDAMTKEEDLRFDDLIMDAKGWISQLKNDKRFKKIVVIGHSEGSLIGMLAAKEAHQFVSLAGVGQSADKTLKEQLSSQPQMLRDIAYPILDSLKAGKTVDKVNPMLQSLFRKSVQPYLISWFKYDPAQELKNLNKPTLIIQGDKDIQVGITDAELLAKAVPTSKLVIIEKMNHIFKIIEGDKKENLASYKDPNIPNAPKLIEELSKFILK</sequence>